<dbReference type="NCBIfam" id="TIGR00296">
    <property type="entry name" value="TIGR00296 family protein"/>
    <property type="match status" value="1"/>
</dbReference>
<evidence type="ECO:0000259" key="2">
    <source>
        <dbReference type="PROSITE" id="PS51112"/>
    </source>
</evidence>
<dbReference type="PANTHER" id="PTHR11060:SF0">
    <property type="entry name" value="PROTEIN MEMO1"/>
    <property type="match status" value="1"/>
</dbReference>
<evidence type="ECO:0000256" key="1">
    <source>
        <dbReference type="ARBA" id="ARBA00006315"/>
    </source>
</evidence>
<dbReference type="InterPro" id="IPR027623">
    <property type="entry name" value="AmmeMemoSam_A"/>
</dbReference>
<gene>
    <name evidence="3" type="ORF">SDC9_48400</name>
</gene>
<dbReference type="InterPro" id="IPR023473">
    <property type="entry name" value="AMMECR1"/>
</dbReference>
<protein>
    <recommendedName>
        <fullName evidence="2">AMMECR1 domain-containing protein</fullName>
    </recommendedName>
</protein>
<dbReference type="InterPro" id="IPR027485">
    <property type="entry name" value="AMMECR1_N"/>
</dbReference>
<organism evidence="3">
    <name type="scientific">bioreactor metagenome</name>
    <dbReference type="NCBI Taxonomy" id="1076179"/>
    <lineage>
        <taxon>unclassified sequences</taxon>
        <taxon>metagenomes</taxon>
        <taxon>ecological metagenomes</taxon>
    </lineage>
</organism>
<proteinExistence type="inferred from homology"/>
<dbReference type="InterPro" id="IPR036071">
    <property type="entry name" value="AMMECR1_dom_sf"/>
</dbReference>
<dbReference type="NCBIfam" id="TIGR04335">
    <property type="entry name" value="AmmeMemoSam_A"/>
    <property type="match status" value="1"/>
</dbReference>
<sequence length="496" mass="55459">MIKHLLFLLTIMSIFSNTNAQNELPVRKAAVAGQFYPDDSVALDKYFEKEFNQITIAPNNSKVRAIIVPHAGYVYSGRTAAWGFATLREKNNYKNVFILGSSHIEAFDGATVFHGSGFETPFGLAEINSEITGDLQQNNIFKFPQQYQIEDHVLEVEIPFLQYVLEPGFKIVPITIGTKSSYALNKIADLLRPYFNEDNLFVISTDLSHYPSYSDAVKADSAVVQSILTGDLTIFEATVRSNEHSGIKNYVTAICGYSAVHVLMSLTGNNKEYQFEKLKYTNSGDISGDFDRVVGYAAIAVRKSDKAPEKAEKDTFAISEDEKKIMFGIARNSIESRLSGVVYSLPDTLPQILNEKCGVFVTLHLDGKLRGCIGTFRQDRELGRNIQEMATAAAFSDPRFEPLTSDEYKNIDLEISILTPMQKIDSVDQIVLGKHGIYIKRGNMTGTFLPQVATETGWTLEEFLGHCSRDKAGIGWDGWKDKETEIYIYEAIILEE</sequence>
<dbReference type="PANTHER" id="PTHR11060">
    <property type="entry name" value="PROTEIN MEMO1"/>
    <property type="match status" value="1"/>
</dbReference>
<dbReference type="InterPro" id="IPR002737">
    <property type="entry name" value="MEMO1_fam"/>
</dbReference>
<comment type="caution">
    <text evidence="3">The sequence shown here is derived from an EMBL/GenBank/DDBJ whole genome shotgun (WGS) entry which is preliminary data.</text>
</comment>
<dbReference type="NCBIfam" id="TIGR04336">
    <property type="entry name" value="AmmeMemoSam_B"/>
    <property type="match status" value="1"/>
</dbReference>
<dbReference type="EMBL" id="VSSQ01000848">
    <property type="protein sequence ID" value="MPM02155.1"/>
    <property type="molecule type" value="Genomic_DNA"/>
</dbReference>
<comment type="similarity">
    <text evidence="1">Belongs to the MEMO1 family.</text>
</comment>
<evidence type="ECO:0000313" key="3">
    <source>
        <dbReference type="EMBL" id="MPM02155.1"/>
    </source>
</evidence>
<dbReference type="AlphaFoldDB" id="A0A644WE81"/>
<reference evidence="3" key="1">
    <citation type="submission" date="2019-08" db="EMBL/GenBank/DDBJ databases">
        <authorList>
            <person name="Kucharzyk K."/>
            <person name="Murdoch R.W."/>
            <person name="Higgins S."/>
            <person name="Loffler F."/>
        </authorList>
    </citation>
    <scope>NUCLEOTIDE SEQUENCE</scope>
</reference>
<dbReference type="Gene3D" id="3.30.700.20">
    <property type="entry name" value="Hypothetical protein ph0010, domain 1"/>
    <property type="match status" value="1"/>
</dbReference>
<dbReference type="HAMAP" id="MF_00055">
    <property type="entry name" value="MEMO1"/>
    <property type="match status" value="1"/>
</dbReference>
<dbReference type="PROSITE" id="PS51112">
    <property type="entry name" value="AMMECR1"/>
    <property type="match status" value="1"/>
</dbReference>
<name>A0A644WE81_9ZZZZ</name>
<dbReference type="Gene3D" id="3.40.830.10">
    <property type="entry name" value="LigB-like"/>
    <property type="match status" value="1"/>
</dbReference>
<dbReference type="InterPro" id="IPR002733">
    <property type="entry name" value="AMMECR1_domain"/>
</dbReference>
<dbReference type="SUPFAM" id="SSF143447">
    <property type="entry name" value="AMMECR1-like"/>
    <property type="match status" value="1"/>
</dbReference>
<accession>A0A644WE81</accession>
<dbReference type="Pfam" id="PF01871">
    <property type="entry name" value="AMMECR1"/>
    <property type="match status" value="1"/>
</dbReference>
<dbReference type="Gene3D" id="3.30.1490.150">
    <property type="entry name" value="Hypothetical protein ph0010, domain 2"/>
    <property type="match status" value="1"/>
</dbReference>
<dbReference type="Pfam" id="PF01875">
    <property type="entry name" value="Memo"/>
    <property type="match status" value="1"/>
</dbReference>
<dbReference type="CDD" id="cd07361">
    <property type="entry name" value="MEMO_like"/>
    <property type="match status" value="1"/>
</dbReference>
<feature type="domain" description="AMMECR1" evidence="2">
    <location>
        <begin position="321"/>
        <end position="496"/>
    </location>
</feature>